<reference evidence="6" key="1">
    <citation type="submission" date="2018-02" db="EMBL/GenBank/DDBJ databases">
        <authorList>
            <person name="Cohen D.B."/>
            <person name="Kent A.D."/>
        </authorList>
    </citation>
    <scope>NUCLEOTIDE SEQUENCE</scope>
</reference>
<dbReference type="InterPro" id="IPR011009">
    <property type="entry name" value="Kinase-like_dom_sf"/>
</dbReference>
<evidence type="ECO:0000313" key="6">
    <source>
        <dbReference type="EMBL" id="SPD08367.1"/>
    </source>
</evidence>
<evidence type="ECO:0000259" key="5">
    <source>
        <dbReference type="PROSITE" id="PS50011"/>
    </source>
</evidence>
<dbReference type="InterPro" id="IPR043128">
    <property type="entry name" value="Rev_trsase/Diguanyl_cyclase"/>
</dbReference>
<evidence type="ECO:0000256" key="1">
    <source>
        <dbReference type="ARBA" id="ARBA00022741"/>
    </source>
</evidence>
<keyword evidence="1" id="KW-0547">Nucleotide-binding</keyword>
<dbReference type="InterPro" id="IPR045274">
    <property type="entry name" value="WAK-like"/>
</dbReference>
<dbReference type="PANTHER" id="PTHR27005:SF468">
    <property type="entry name" value="OS01G0310500 PROTEIN"/>
    <property type="match status" value="1"/>
</dbReference>
<sequence length="802" mass="91714">MEKARQVFKAKEEYFIRNGAILLEKQISCNQGRDIEPIRVFSAKDIQQASNNYDPNLILGSEIVTVYKGILDDRQVAIKVKGPLNLWSIEKTIDFFLNEVTIKQLISHKNVVRLYGCCLETEIPILVFEFYPKNTVFSHLHGQGIEVTCPISWLDRVRIATETSYALCFMHCGRSRPIVHLDVKSSSILLNESFTAKLSNFGSAVSIAPGEDYFQGISVEGTFGYIDPEYQETLRVTEKCDVYSFGVVLVEFLTGRNPSVMLRRRTNLVDDFAFSMEKNCILQIVDNVVQSQGSNEDIQAFAELAMRCIKKKGYERPTMREVTLELRRIQHLIRKDKGKKLAMAQEIEVEAVGANGPENHQHHEGLEVEVELLRRELHALTEQFKRDKEHQLRGDHHDMVESDPSDTLYRNLHNLRQQSSVDDYTEKFYELNSRLDLQESEEQQVARKTLQYQPFGGERNQFHNDSNLWQQPGPTKDSRGNTTSNVVETKTTSSYKPNTTEIGEDSEGEVGLMLVTRKTLLTPKMEDDTEWLRGNIFYTTCSIKDRVCSLVIDGGSCENVISQEVVDKQGLQTIDHPNPYKLSWLKKDNSVKVDKRCLVSFSIRKQFHDEIYILLSVLELESLHIPSEIQQHMLHFDDVFPYDLPNALPPVRDIQHCIEIVPGSSLPNSPCSVLALLTPKKDRSWRMCVDSRAINKITIKYKFLIPRLNDMLDCLTGVQEGIKMDPSKVQAILEWPVPKTVAEVRSFHGLATFYRRFIKDFSSIAAPLTDCLKQQSLHKLILSFAALKTAPYHITHTTSSRF</sequence>
<dbReference type="GO" id="GO:0005524">
    <property type="term" value="F:ATP binding"/>
    <property type="evidence" value="ECO:0007669"/>
    <property type="project" value="UniProtKB-KW"/>
</dbReference>
<proteinExistence type="predicted"/>
<dbReference type="Gene3D" id="3.30.200.20">
    <property type="entry name" value="Phosphorylase Kinase, domain 1"/>
    <property type="match status" value="1"/>
</dbReference>
<dbReference type="InterPro" id="IPR043502">
    <property type="entry name" value="DNA/RNA_pol_sf"/>
</dbReference>
<keyword evidence="3" id="KW-0175">Coiled coil</keyword>
<feature type="domain" description="Protein kinase" evidence="5">
    <location>
        <begin position="52"/>
        <end position="333"/>
    </location>
</feature>
<evidence type="ECO:0000256" key="3">
    <source>
        <dbReference type="SAM" id="Coils"/>
    </source>
</evidence>
<dbReference type="Pfam" id="PF07714">
    <property type="entry name" value="PK_Tyr_Ser-Thr"/>
    <property type="match status" value="1"/>
</dbReference>
<feature type="coiled-coil region" evidence="3">
    <location>
        <begin position="363"/>
        <end position="390"/>
    </location>
</feature>
<dbReference type="SUPFAM" id="SSF56672">
    <property type="entry name" value="DNA/RNA polymerases"/>
    <property type="match status" value="1"/>
</dbReference>
<dbReference type="GO" id="GO:0007166">
    <property type="term" value="P:cell surface receptor signaling pathway"/>
    <property type="evidence" value="ECO:0007669"/>
    <property type="project" value="InterPro"/>
</dbReference>
<dbReference type="Gene3D" id="1.10.510.10">
    <property type="entry name" value="Transferase(Phosphotransferase) domain 1"/>
    <property type="match status" value="1"/>
</dbReference>
<dbReference type="AlphaFoldDB" id="A0A2N9H1H9"/>
<gene>
    <name evidence="6" type="ORF">FSB_LOCUS36249</name>
</gene>
<protein>
    <recommendedName>
        <fullName evidence="5">Protein kinase domain-containing protein</fullName>
    </recommendedName>
</protein>
<evidence type="ECO:0000256" key="4">
    <source>
        <dbReference type="SAM" id="MobiDB-lite"/>
    </source>
</evidence>
<name>A0A2N9H1H9_FAGSY</name>
<dbReference type="EMBL" id="OIVN01003037">
    <property type="protein sequence ID" value="SPD08367.1"/>
    <property type="molecule type" value="Genomic_DNA"/>
</dbReference>
<dbReference type="InterPro" id="IPR000719">
    <property type="entry name" value="Prot_kinase_dom"/>
</dbReference>
<keyword evidence="2" id="KW-0067">ATP-binding</keyword>
<dbReference type="InterPro" id="IPR001245">
    <property type="entry name" value="Ser-Thr/Tyr_kinase_cat_dom"/>
</dbReference>
<evidence type="ECO:0000256" key="2">
    <source>
        <dbReference type="ARBA" id="ARBA00022840"/>
    </source>
</evidence>
<dbReference type="Gene3D" id="3.30.70.270">
    <property type="match status" value="2"/>
</dbReference>
<dbReference type="GO" id="GO:0004674">
    <property type="term" value="F:protein serine/threonine kinase activity"/>
    <property type="evidence" value="ECO:0007669"/>
    <property type="project" value="TreeGrafter"/>
</dbReference>
<accession>A0A2N9H1H9</accession>
<dbReference type="Gene3D" id="3.10.10.10">
    <property type="entry name" value="HIV Type 1 Reverse Transcriptase, subunit A, domain 1"/>
    <property type="match status" value="1"/>
</dbReference>
<feature type="compositionally biased region" description="Polar residues" evidence="4">
    <location>
        <begin position="480"/>
        <end position="501"/>
    </location>
</feature>
<dbReference type="GO" id="GO:0005886">
    <property type="term" value="C:plasma membrane"/>
    <property type="evidence" value="ECO:0007669"/>
    <property type="project" value="TreeGrafter"/>
</dbReference>
<feature type="region of interest" description="Disordered" evidence="4">
    <location>
        <begin position="461"/>
        <end position="504"/>
    </location>
</feature>
<dbReference type="PROSITE" id="PS50011">
    <property type="entry name" value="PROTEIN_KINASE_DOM"/>
    <property type="match status" value="1"/>
</dbReference>
<dbReference type="PANTHER" id="PTHR27005">
    <property type="entry name" value="WALL-ASSOCIATED RECEPTOR KINASE-LIKE 21"/>
    <property type="match status" value="1"/>
</dbReference>
<organism evidence="6">
    <name type="scientific">Fagus sylvatica</name>
    <name type="common">Beechnut</name>
    <dbReference type="NCBI Taxonomy" id="28930"/>
    <lineage>
        <taxon>Eukaryota</taxon>
        <taxon>Viridiplantae</taxon>
        <taxon>Streptophyta</taxon>
        <taxon>Embryophyta</taxon>
        <taxon>Tracheophyta</taxon>
        <taxon>Spermatophyta</taxon>
        <taxon>Magnoliopsida</taxon>
        <taxon>eudicotyledons</taxon>
        <taxon>Gunneridae</taxon>
        <taxon>Pentapetalae</taxon>
        <taxon>rosids</taxon>
        <taxon>fabids</taxon>
        <taxon>Fagales</taxon>
        <taxon>Fagaceae</taxon>
        <taxon>Fagus</taxon>
    </lineage>
</organism>
<feature type="compositionally biased region" description="Polar residues" evidence="4">
    <location>
        <begin position="463"/>
        <end position="473"/>
    </location>
</feature>
<dbReference type="SUPFAM" id="SSF56112">
    <property type="entry name" value="Protein kinase-like (PK-like)"/>
    <property type="match status" value="1"/>
</dbReference>
<dbReference type="CDD" id="cd00303">
    <property type="entry name" value="retropepsin_like"/>
    <property type="match status" value="1"/>
</dbReference>